<dbReference type="InterPro" id="IPR012337">
    <property type="entry name" value="RNaseH-like_sf"/>
</dbReference>
<gene>
    <name evidence="1" type="ORF">PR048_011931</name>
</gene>
<evidence type="ECO:0000313" key="2">
    <source>
        <dbReference type="Proteomes" id="UP001159363"/>
    </source>
</evidence>
<organism evidence="1 2">
    <name type="scientific">Dryococelus australis</name>
    <dbReference type="NCBI Taxonomy" id="614101"/>
    <lineage>
        <taxon>Eukaryota</taxon>
        <taxon>Metazoa</taxon>
        <taxon>Ecdysozoa</taxon>
        <taxon>Arthropoda</taxon>
        <taxon>Hexapoda</taxon>
        <taxon>Insecta</taxon>
        <taxon>Pterygota</taxon>
        <taxon>Neoptera</taxon>
        <taxon>Polyneoptera</taxon>
        <taxon>Phasmatodea</taxon>
        <taxon>Verophasmatodea</taxon>
        <taxon>Anareolatae</taxon>
        <taxon>Phasmatidae</taxon>
        <taxon>Eurycanthinae</taxon>
        <taxon>Dryococelus</taxon>
    </lineage>
</organism>
<keyword evidence="2" id="KW-1185">Reference proteome</keyword>
<dbReference type="EMBL" id="JARBHB010000004">
    <property type="protein sequence ID" value="KAJ8885731.1"/>
    <property type="molecule type" value="Genomic_DNA"/>
</dbReference>
<protein>
    <recommendedName>
        <fullName evidence="3">DUF659 domain-containing protein</fullName>
    </recommendedName>
</protein>
<reference evidence="1 2" key="1">
    <citation type="submission" date="2023-02" db="EMBL/GenBank/DDBJ databases">
        <title>LHISI_Scaffold_Assembly.</title>
        <authorList>
            <person name="Stuart O.P."/>
            <person name="Cleave R."/>
            <person name="Magrath M.J.L."/>
            <person name="Mikheyev A.S."/>
        </authorList>
    </citation>
    <scope>NUCLEOTIDE SEQUENCE [LARGE SCALE GENOMIC DNA]</scope>
    <source>
        <strain evidence="1">Daus_M_001</strain>
        <tissue evidence="1">Leg muscle</tissue>
    </source>
</reference>
<dbReference type="Proteomes" id="UP001159363">
    <property type="component" value="Chromosome X"/>
</dbReference>
<comment type="caution">
    <text evidence="1">The sequence shown here is derived from an EMBL/GenBank/DDBJ whole genome shotgun (WGS) entry which is preliminary data.</text>
</comment>
<proteinExistence type="predicted"/>
<sequence length="224" mass="25320">MCLESNIPIHKLEHPAVREYLAKQICTCSGDLPGASTLRNNYVPACGEEMKLKVKAAFKDKPVVIVADETAGSKGSQEMIDCIKEYDVVYNNILDLVSDSARYMGKCFQALQTIVGDHLLHFQCLAHKLNLVGDIFLKEFSSLNLLVSKLKMAFLHSRKMRNKYLSCIKESYPSLPSILFPAPVTTRWDLWFKALQYLNTYVDVRVDFLLTKLKRKATAAVLLV</sequence>
<dbReference type="SUPFAM" id="SSF53098">
    <property type="entry name" value="Ribonuclease H-like"/>
    <property type="match status" value="1"/>
</dbReference>
<evidence type="ECO:0008006" key="3">
    <source>
        <dbReference type="Google" id="ProtNLM"/>
    </source>
</evidence>
<name>A0ABQ9HN16_9NEOP</name>
<accession>A0ABQ9HN16</accession>
<evidence type="ECO:0000313" key="1">
    <source>
        <dbReference type="EMBL" id="KAJ8885731.1"/>
    </source>
</evidence>